<comment type="subcellular location">
    <subcellularLocation>
        <location evidence="1">Membrane</location>
    </subcellularLocation>
</comment>
<dbReference type="InParanoid" id="K1PFK9"/>
<accession>K1PFK9</accession>
<dbReference type="Pfam" id="PF04505">
    <property type="entry name" value="CD225"/>
    <property type="match status" value="1"/>
</dbReference>
<dbReference type="HOGENOM" id="CLU_2690252_0_0_1"/>
<comment type="similarity">
    <text evidence="2">Belongs to the CD225/Dispanin family.</text>
</comment>
<keyword evidence="5" id="KW-0472">Membrane</keyword>
<dbReference type="EMBL" id="JH818978">
    <property type="protein sequence ID" value="EKC20403.1"/>
    <property type="molecule type" value="Genomic_DNA"/>
</dbReference>
<evidence type="ECO:0000256" key="1">
    <source>
        <dbReference type="ARBA" id="ARBA00004370"/>
    </source>
</evidence>
<organism evidence="6">
    <name type="scientific">Magallana gigas</name>
    <name type="common">Pacific oyster</name>
    <name type="synonym">Crassostrea gigas</name>
    <dbReference type="NCBI Taxonomy" id="29159"/>
    <lineage>
        <taxon>Eukaryota</taxon>
        <taxon>Metazoa</taxon>
        <taxon>Spiralia</taxon>
        <taxon>Lophotrochozoa</taxon>
        <taxon>Mollusca</taxon>
        <taxon>Bivalvia</taxon>
        <taxon>Autobranchia</taxon>
        <taxon>Pteriomorphia</taxon>
        <taxon>Ostreida</taxon>
        <taxon>Ostreoidea</taxon>
        <taxon>Ostreidae</taxon>
        <taxon>Magallana</taxon>
    </lineage>
</organism>
<evidence type="ECO:0000256" key="3">
    <source>
        <dbReference type="ARBA" id="ARBA00022692"/>
    </source>
</evidence>
<evidence type="ECO:0000256" key="5">
    <source>
        <dbReference type="ARBA" id="ARBA00023136"/>
    </source>
</evidence>
<dbReference type="GO" id="GO:0016020">
    <property type="term" value="C:membrane"/>
    <property type="evidence" value="ECO:0007669"/>
    <property type="project" value="UniProtKB-SubCell"/>
</dbReference>
<reference evidence="6" key="1">
    <citation type="journal article" date="2012" name="Nature">
        <title>The oyster genome reveals stress adaptation and complexity of shell formation.</title>
        <authorList>
            <person name="Zhang G."/>
            <person name="Fang X."/>
            <person name="Guo X."/>
            <person name="Li L."/>
            <person name="Luo R."/>
            <person name="Xu F."/>
            <person name="Yang P."/>
            <person name="Zhang L."/>
            <person name="Wang X."/>
            <person name="Qi H."/>
            <person name="Xiong Z."/>
            <person name="Que H."/>
            <person name="Xie Y."/>
            <person name="Holland P.W."/>
            <person name="Paps J."/>
            <person name="Zhu Y."/>
            <person name="Wu F."/>
            <person name="Chen Y."/>
            <person name="Wang J."/>
            <person name="Peng C."/>
            <person name="Meng J."/>
            <person name="Yang L."/>
            <person name="Liu J."/>
            <person name="Wen B."/>
            <person name="Zhang N."/>
            <person name="Huang Z."/>
            <person name="Zhu Q."/>
            <person name="Feng Y."/>
            <person name="Mount A."/>
            <person name="Hedgecock D."/>
            <person name="Xu Z."/>
            <person name="Liu Y."/>
            <person name="Domazet-Loso T."/>
            <person name="Du Y."/>
            <person name="Sun X."/>
            <person name="Zhang S."/>
            <person name="Liu B."/>
            <person name="Cheng P."/>
            <person name="Jiang X."/>
            <person name="Li J."/>
            <person name="Fan D."/>
            <person name="Wang W."/>
            <person name="Fu W."/>
            <person name="Wang T."/>
            <person name="Wang B."/>
            <person name="Zhang J."/>
            <person name="Peng Z."/>
            <person name="Li Y."/>
            <person name="Li N."/>
            <person name="Wang J."/>
            <person name="Chen M."/>
            <person name="He Y."/>
            <person name="Tan F."/>
            <person name="Song X."/>
            <person name="Zheng Q."/>
            <person name="Huang R."/>
            <person name="Yang H."/>
            <person name="Du X."/>
            <person name="Chen L."/>
            <person name="Yang M."/>
            <person name="Gaffney P.M."/>
            <person name="Wang S."/>
            <person name="Luo L."/>
            <person name="She Z."/>
            <person name="Ming Y."/>
            <person name="Huang W."/>
            <person name="Zhang S."/>
            <person name="Huang B."/>
            <person name="Zhang Y."/>
            <person name="Qu T."/>
            <person name="Ni P."/>
            <person name="Miao G."/>
            <person name="Wang J."/>
            <person name="Wang Q."/>
            <person name="Steinberg C.E."/>
            <person name="Wang H."/>
            <person name="Li N."/>
            <person name="Qian L."/>
            <person name="Zhang G."/>
            <person name="Li Y."/>
            <person name="Yang H."/>
            <person name="Liu X."/>
            <person name="Wang J."/>
            <person name="Yin Y."/>
            <person name="Wang J."/>
        </authorList>
    </citation>
    <scope>NUCLEOTIDE SEQUENCE [LARGE SCALE GENOMIC DNA]</scope>
    <source>
        <strain evidence="6">05x7-T-G4-1.051#20</strain>
    </source>
</reference>
<gene>
    <name evidence="6" type="ORF">CGI_10006078</name>
</gene>
<protein>
    <submittedName>
        <fullName evidence="6">Uncharacterized protein</fullName>
    </submittedName>
</protein>
<keyword evidence="4" id="KW-1133">Transmembrane helix</keyword>
<dbReference type="AlphaFoldDB" id="K1PFK9"/>
<proteinExistence type="inferred from homology"/>
<name>K1PFK9_MAGGI</name>
<dbReference type="InterPro" id="IPR007593">
    <property type="entry name" value="CD225/Dispanin_fam"/>
</dbReference>
<keyword evidence="3" id="KW-0812">Transmembrane</keyword>
<evidence type="ECO:0000256" key="4">
    <source>
        <dbReference type="ARBA" id="ARBA00022989"/>
    </source>
</evidence>
<sequence>MVCAAIMSCLCCFWPPGIFAIEAACKAENAAAREDAIEILKMRSKEKCKYLNERKDVKYGTALWPHLAPGDYWN</sequence>
<evidence type="ECO:0000256" key="2">
    <source>
        <dbReference type="ARBA" id="ARBA00006843"/>
    </source>
</evidence>
<evidence type="ECO:0000313" key="6">
    <source>
        <dbReference type="EMBL" id="EKC20403.1"/>
    </source>
</evidence>